<gene>
    <name evidence="11" type="primary">aroK</name>
    <name evidence="12" type="ORF">ESZ00_12235</name>
</gene>
<dbReference type="EMBL" id="SDMK01000002">
    <property type="protein sequence ID" value="RXS95346.1"/>
    <property type="molecule type" value="Genomic_DNA"/>
</dbReference>
<dbReference type="GO" id="GO:0008652">
    <property type="term" value="P:amino acid biosynthetic process"/>
    <property type="evidence" value="ECO:0007669"/>
    <property type="project" value="UniProtKB-KW"/>
</dbReference>
<evidence type="ECO:0000256" key="11">
    <source>
        <dbReference type="HAMAP-Rule" id="MF_00109"/>
    </source>
</evidence>
<dbReference type="GO" id="GO:0005524">
    <property type="term" value="F:ATP binding"/>
    <property type="evidence" value="ECO:0007669"/>
    <property type="project" value="UniProtKB-UniRule"/>
</dbReference>
<evidence type="ECO:0000256" key="5">
    <source>
        <dbReference type="ARBA" id="ARBA00022679"/>
    </source>
</evidence>
<evidence type="ECO:0000256" key="3">
    <source>
        <dbReference type="ARBA" id="ARBA00012154"/>
    </source>
</evidence>
<keyword evidence="13" id="KW-1185">Reference proteome</keyword>
<feature type="binding site" evidence="11">
    <location>
        <position position="90"/>
    </location>
    <ligand>
        <name>substrate</name>
    </ligand>
</feature>
<dbReference type="GO" id="GO:0009073">
    <property type="term" value="P:aromatic amino acid family biosynthetic process"/>
    <property type="evidence" value="ECO:0007669"/>
    <property type="project" value="UniProtKB-KW"/>
</dbReference>
<organism evidence="12 13">
    <name type="scientific">Silvibacterium dinghuense</name>
    <dbReference type="NCBI Taxonomy" id="1560006"/>
    <lineage>
        <taxon>Bacteria</taxon>
        <taxon>Pseudomonadati</taxon>
        <taxon>Acidobacteriota</taxon>
        <taxon>Terriglobia</taxon>
        <taxon>Terriglobales</taxon>
        <taxon>Acidobacteriaceae</taxon>
        <taxon>Silvibacterium</taxon>
    </lineage>
</organism>
<keyword evidence="9 11" id="KW-0057">Aromatic amino acid biosynthesis</keyword>
<dbReference type="Pfam" id="PF01202">
    <property type="entry name" value="SKI"/>
    <property type="match status" value="1"/>
</dbReference>
<dbReference type="InterPro" id="IPR031322">
    <property type="entry name" value="Shikimate/glucono_kinase"/>
</dbReference>
<dbReference type="PROSITE" id="PS01128">
    <property type="entry name" value="SHIKIMATE_KINASE"/>
    <property type="match status" value="1"/>
</dbReference>
<dbReference type="EC" id="2.7.1.71" evidence="3 11"/>
<dbReference type="HAMAP" id="MF_00109">
    <property type="entry name" value="Shikimate_kinase"/>
    <property type="match status" value="1"/>
</dbReference>
<comment type="caution">
    <text evidence="12">The sequence shown here is derived from an EMBL/GenBank/DDBJ whole genome shotgun (WGS) entry which is preliminary data.</text>
</comment>
<evidence type="ECO:0000256" key="6">
    <source>
        <dbReference type="ARBA" id="ARBA00022741"/>
    </source>
</evidence>
<comment type="caution">
    <text evidence="11">Lacks conserved residue(s) required for the propagation of feature annotation.</text>
</comment>
<feature type="binding site" evidence="11">
    <location>
        <position position="68"/>
    </location>
    <ligand>
        <name>substrate</name>
    </ligand>
</feature>
<sequence>MTSSNMSATPAPQRIVLIGFMGAGKSTTGRLLASALGWRFVDSDDLIEARVGHTIAEIFTTQGEDAFRALESEVIRQQCCEQHLVLALGGGAIEHPSTREHLHTLPDTHIVYLEAPLDVMVARCLEQPGAAIRPVLADRVRLAHRFTSRIPHYRTAHLTVATAHLTPEQVVERILAALGGTPFEPAPSAAGENLPTR</sequence>
<keyword evidence="4 11" id="KW-0028">Amino-acid biosynthesis</keyword>
<feature type="binding site" evidence="11">
    <location>
        <position position="133"/>
    </location>
    <ligand>
        <name>ATP</name>
        <dbReference type="ChEBI" id="CHEBI:30616"/>
    </ligand>
</feature>
<evidence type="ECO:0000256" key="2">
    <source>
        <dbReference type="ARBA" id="ARBA00006997"/>
    </source>
</evidence>
<dbReference type="OrthoDB" id="9800332at2"/>
<dbReference type="GO" id="GO:0000287">
    <property type="term" value="F:magnesium ion binding"/>
    <property type="evidence" value="ECO:0007669"/>
    <property type="project" value="UniProtKB-UniRule"/>
</dbReference>
<dbReference type="Gene3D" id="3.40.50.300">
    <property type="entry name" value="P-loop containing nucleotide triphosphate hydrolases"/>
    <property type="match status" value="1"/>
</dbReference>
<protein>
    <recommendedName>
        <fullName evidence="3 11">Shikimate kinase</fullName>
        <shortName evidence="11">SK</shortName>
        <ecNumber evidence="3 11">2.7.1.71</ecNumber>
    </recommendedName>
</protein>
<comment type="similarity">
    <text evidence="2 11">Belongs to the shikimate kinase family.</text>
</comment>
<keyword evidence="11" id="KW-0963">Cytoplasm</keyword>
<comment type="function">
    <text evidence="11">Catalyzes the specific phosphorylation of the 3-hydroxyl group of shikimic acid using ATP as a cosubstrate.</text>
</comment>
<evidence type="ECO:0000313" key="13">
    <source>
        <dbReference type="Proteomes" id="UP000290253"/>
    </source>
</evidence>
<dbReference type="Proteomes" id="UP000290253">
    <property type="component" value="Unassembled WGS sequence"/>
</dbReference>
<comment type="catalytic activity">
    <reaction evidence="10 11">
        <text>shikimate + ATP = 3-phosphoshikimate + ADP + H(+)</text>
        <dbReference type="Rhea" id="RHEA:13121"/>
        <dbReference type="ChEBI" id="CHEBI:15378"/>
        <dbReference type="ChEBI" id="CHEBI:30616"/>
        <dbReference type="ChEBI" id="CHEBI:36208"/>
        <dbReference type="ChEBI" id="CHEBI:145989"/>
        <dbReference type="ChEBI" id="CHEBI:456216"/>
        <dbReference type="EC" id="2.7.1.71"/>
    </reaction>
</comment>
<proteinExistence type="inferred from homology"/>
<dbReference type="PANTHER" id="PTHR21087:SF16">
    <property type="entry name" value="SHIKIMATE KINASE 1, CHLOROPLASTIC"/>
    <property type="match status" value="1"/>
</dbReference>
<accession>A0A4Q1SDN5</accession>
<feature type="binding site" evidence="11">
    <location>
        <position position="44"/>
    </location>
    <ligand>
        <name>substrate</name>
    </ligand>
</feature>
<dbReference type="PANTHER" id="PTHR21087">
    <property type="entry name" value="SHIKIMATE KINASE"/>
    <property type="match status" value="1"/>
</dbReference>
<dbReference type="AlphaFoldDB" id="A0A4Q1SDN5"/>
<comment type="subcellular location">
    <subcellularLocation>
        <location evidence="11">Cytoplasm</location>
    </subcellularLocation>
</comment>
<feature type="binding site" evidence="11">
    <location>
        <position position="26"/>
    </location>
    <ligand>
        <name>Mg(2+)</name>
        <dbReference type="ChEBI" id="CHEBI:18420"/>
    </ligand>
</feature>
<dbReference type="SUPFAM" id="SSF52540">
    <property type="entry name" value="P-loop containing nucleoside triphosphate hydrolases"/>
    <property type="match status" value="1"/>
</dbReference>
<dbReference type="InterPro" id="IPR027417">
    <property type="entry name" value="P-loop_NTPase"/>
</dbReference>
<dbReference type="GO" id="GO:0005829">
    <property type="term" value="C:cytosol"/>
    <property type="evidence" value="ECO:0007669"/>
    <property type="project" value="TreeGrafter"/>
</dbReference>
<evidence type="ECO:0000313" key="12">
    <source>
        <dbReference type="EMBL" id="RXS95346.1"/>
    </source>
</evidence>
<keyword evidence="11" id="KW-0460">Magnesium</keyword>
<name>A0A4Q1SDN5_9BACT</name>
<keyword evidence="7 11" id="KW-0418">Kinase</keyword>
<evidence type="ECO:0000256" key="1">
    <source>
        <dbReference type="ARBA" id="ARBA00004842"/>
    </source>
</evidence>
<keyword evidence="11" id="KW-0479">Metal-binding</keyword>
<reference evidence="12 13" key="1">
    <citation type="journal article" date="2016" name="Int. J. Syst. Evol. Microbiol.">
        <title>Acidipila dinghuensis sp. nov., an acidobacterium isolated from forest soil.</title>
        <authorList>
            <person name="Jiang Y.W."/>
            <person name="Wang J."/>
            <person name="Chen M.H."/>
            <person name="Lv Y.Y."/>
            <person name="Qiu L.H."/>
        </authorList>
    </citation>
    <scope>NUCLEOTIDE SEQUENCE [LARGE SCALE GENOMIC DNA]</scope>
    <source>
        <strain evidence="12 13">DHOF10</strain>
    </source>
</reference>
<evidence type="ECO:0000256" key="4">
    <source>
        <dbReference type="ARBA" id="ARBA00022605"/>
    </source>
</evidence>
<feature type="binding site" evidence="11">
    <location>
        <begin position="22"/>
        <end position="27"/>
    </location>
    <ligand>
        <name>ATP</name>
        <dbReference type="ChEBI" id="CHEBI:30616"/>
    </ligand>
</feature>
<keyword evidence="8 11" id="KW-0067">ATP-binding</keyword>
<dbReference type="GO" id="GO:0009423">
    <property type="term" value="P:chorismate biosynthetic process"/>
    <property type="evidence" value="ECO:0007669"/>
    <property type="project" value="UniProtKB-UniRule"/>
</dbReference>
<comment type="subunit">
    <text evidence="11">Monomer.</text>
</comment>
<dbReference type="UniPathway" id="UPA00053">
    <property type="reaction ID" value="UER00088"/>
</dbReference>
<comment type="pathway">
    <text evidence="1 11">Metabolic intermediate biosynthesis; chorismate biosynthesis; chorismate from D-erythrose 4-phosphate and phosphoenolpyruvate: step 5/7.</text>
</comment>
<dbReference type="InterPro" id="IPR023000">
    <property type="entry name" value="Shikimate_kinase_CS"/>
</dbReference>
<comment type="cofactor">
    <cofactor evidence="11">
        <name>Mg(2+)</name>
        <dbReference type="ChEBI" id="CHEBI:18420"/>
    </cofactor>
    <text evidence="11">Binds 1 Mg(2+) ion per subunit.</text>
</comment>
<dbReference type="PRINTS" id="PR01100">
    <property type="entry name" value="SHIKIMTKNASE"/>
</dbReference>
<keyword evidence="6 11" id="KW-0547">Nucleotide-binding</keyword>
<feature type="binding site" evidence="11">
    <location>
        <position position="149"/>
    </location>
    <ligand>
        <name>substrate</name>
    </ligand>
</feature>
<evidence type="ECO:0000256" key="8">
    <source>
        <dbReference type="ARBA" id="ARBA00022840"/>
    </source>
</evidence>
<evidence type="ECO:0000256" key="10">
    <source>
        <dbReference type="ARBA" id="ARBA00048567"/>
    </source>
</evidence>
<keyword evidence="5 11" id="KW-0808">Transferase</keyword>
<evidence type="ECO:0000256" key="7">
    <source>
        <dbReference type="ARBA" id="ARBA00022777"/>
    </source>
</evidence>
<dbReference type="InterPro" id="IPR000623">
    <property type="entry name" value="Shikimate_kinase/TSH1"/>
</dbReference>
<evidence type="ECO:0000256" key="9">
    <source>
        <dbReference type="ARBA" id="ARBA00023141"/>
    </source>
</evidence>
<dbReference type="CDD" id="cd00464">
    <property type="entry name" value="SK"/>
    <property type="match status" value="1"/>
</dbReference>
<dbReference type="GO" id="GO:0004765">
    <property type="term" value="F:shikimate kinase activity"/>
    <property type="evidence" value="ECO:0007669"/>
    <property type="project" value="UniProtKB-UniRule"/>
</dbReference>